<dbReference type="GO" id="GO:0005737">
    <property type="term" value="C:cytoplasm"/>
    <property type="evidence" value="ECO:0007669"/>
    <property type="project" value="TreeGrafter"/>
</dbReference>
<dbReference type="GO" id="GO:0016791">
    <property type="term" value="F:phosphatase activity"/>
    <property type="evidence" value="ECO:0007669"/>
    <property type="project" value="TreeGrafter"/>
</dbReference>
<dbReference type="PANTHER" id="PTHR48100">
    <property type="entry name" value="BROAD-SPECIFICITY PHOSPHATASE YOR283W-RELATED"/>
    <property type="match status" value="1"/>
</dbReference>
<evidence type="ECO:0000313" key="2">
    <source>
        <dbReference type="EMBL" id="MBB4679372.1"/>
    </source>
</evidence>
<dbReference type="PANTHER" id="PTHR48100:SF2">
    <property type="entry name" value="CONSERVED PROTEIN"/>
    <property type="match status" value="1"/>
</dbReference>
<protein>
    <submittedName>
        <fullName evidence="2">Putative phosphomutase (TIGR03848 family)</fullName>
    </submittedName>
</protein>
<dbReference type="InterPro" id="IPR050275">
    <property type="entry name" value="PGM_Phosphatase"/>
</dbReference>
<dbReference type="NCBIfam" id="TIGR03848">
    <property type="entry name" value="MSMEG_4193"/>
    <property type="match status" value="1"/>
</dbReference>
<gene>
    <name evidence="2" type="ORF">HNR67_005490</name>
</gene>
<dbReference type="InterPro" id="IPR022492">
    <property type="entry name" value="Phosphomutase_MSMEG4193_put"/>
</dbReference>
<reference evidence="2 3" key="1">
    <citation type="submission" date="2020-08" db="EMBL/GenBank/DDBJ databases">
        <title>Sequencing the genomes of 1000 actinobacteria strains.</title>
        <authorList>
            <person name="Klenk H.-P."/>
        </authorList>
    </citation>
    <scope>NUCLEOTIDE SEQUENCE [LARGE SCALE GENOMIC DNA]</scope>
    <source>
        <strain evidence="2 3">DSM 44230</strain>
    </source>
</reference>
<evidence type="ECO:0000256" key="1">
    <source>
        <dbReference type="SAM" id="MobiDB-lite"/>
    </source>
</evidence>
<dbReference type="InterPro" id="IPR013078">
    <property type="entry name" value="His_Pase_superF_clade-1"/>
</dbReference>
<dbReference type="SUPFAM" id="SSF53254">
    <property type="entry name" value="Phosphoglycerate mutase-like"/>
    <property type="match status" value="1"/>
</dbReference>
<dbReference type="Proteomes" id="UP000533598">
    <property type="component" value="Unassembled WGS sequence"/>
</dbReference>
<dbReference type="CDD" id="cd07067">
    <property type="entry name" value="HP_PGM_like"/>
    <property type="match status" value="1"/>
</dbReference>
<evidence type="ECO:0000313" key="3">
    <source>
        <dbReference type="Proteomes" id="UP000533598"/>
    </source>
</evidence>
<dbReference type="RefSeq" id="WP_185005131.1">
    <property type="nucleotide sequence ID" value="NZ_BAAAUI010000001.1"/>
</dbReference>
<dbReference type="AlphaFoldDB" id="A0A7W7FVK1"/>
<proteinExistence type="predicted"/>
<feature type="region of interest" description="Disordered" evidence="1">
    <location>
        <begin position="214"/>
        <end position="237"/>
    </location>
</feature>
<dbReference type="EMBL" id="JACHMH010000001">
    <property type="protein sequence ID" value="MBB4679372.1"/>
    <property type="molecule type" value="Genomic_DNA"/>
</dbReference>
<dbReference type="Pfam" id="PF00300">
    <property type="entry name" value="His_Phos_1"/>
    <property type="match status" value="1"/>
</dbReference>
<dbReference type="InterPro" id="IPR029033">
    <property type="entry name" value="His_PPase_superfam"/>
</dbReference>
<dbReference type="Gene3D" id="3.40.50.1240">
    <property type="entry name" value="Phosphoglycerate mutase-like"/>
    <property type="match status" value="1"/>
</dbReference>
<keyword evidence="3" id="KW-1185">Reference proteome</keyword>
<organism evidence="2 3">
    <name type="scientific">Crossiella cryophila</name>
    <dbReference type="NCBI Taxonomy" id="43355"/>
    <lineage>
        <taxon>Bacteria</taxon>
        <taxon>Bacillati</taxon>
        <taxon>Actinomycetota</taxon>
        <taxon>Actinomycetes</taxon>
        <taxon>Pseudonocardiales</taxon>
        <taxon>Pseudonocardiaceae</taxon>
        <taxon>Crossiella</taxon>
    </lineage>
</organism>
<accession>A0A7W7FVK1</accession>
<dbReference type="SMART" id="SM00855">
    <property type="entry name" value="PGAM"/>
    <property type="match status" value="1"/>
</dbReference>
<name>A0A7W7FVK1_9PSEU</name>
<comment type="caution">
    <text evidence="2">The sequence shown here is derived from an EMBL/GenBank/DDBJ whole genome shotgun (WGS) entry which is preliminary data.</text>
</comment>
<sequence>MATLILLRHARSVANGSGTLAGRAEGVGLHEDGLTQAQGLVERFAGVPIAEIVSSPLQRCAETLAPLSAARELTPMAEPRLSEVDYGDWTGKAITDLLKEPLWKVVQQHPSAAIFPGGEGLAAVSARAVAAVREHDARISAAHGAEAIWVACSHGDVIKAILADALGSHLDAFQRILVDPGSASVIHYTEHRPYVWKVNDSGALAGLVRAERPTEDATVGGSTGGETAPAAEAVVQG</sequence>